<keyword evidence="2" id="KW-0808">Transferase</keyword>
<dbReference type="SUPFAM" id="SSF53335">
    <property type="entry name" value="S-adenosyl-L-methionine-dependent methyltransferases"/>
    <property type="match status" value="1"/>
</dbReference>
<accession>A0A4Y3UKK8</accession>
<evidence type="ECO:0000259" key="1">
    <source>
        <dbReference type="Pfam" id="PF08241"/>
    </source>
</evidence>
<dbReference type="PANTHER" id="PTHR42912">
    <property type="entry name" value="METHYLTRANSFERASE"/>
    <property type="match status" value="1"/>
</dbReference>
<reference evidence="2 3" key="1">
    <citation type="submission" date="2019-06" db="EMBL/GenBank/DDBJ databases">
        <title>Sequencing the genomes of 1000 actinobacteria strains.</title>
        <authorList>
            <person name="Klenk H.-P."/>
        </authorList>
    </citation>
    <scope>NUCLEOTIDE SEQUENCE [LARGE SCALE GENOMIC DNA]</scope>
    <source>
        <strain evidence="2 3">DSM 20427</strain>
    </source>
</reference>
<dbReference type="InterPro" id="IPR029063">
    <property type="entry name" value="SAM-dependent_MTases_sf"/>
</dbReference>
<protein>
    <submittedName>
        <fullName evidence="2">Methyltransferase family protein</fullName>
    </submittedName>
</protein>
<organism evidence="2 3">
    <name type="scientific">Microbacterium lacticum</name>
    <dbReference type="NCBI Taxonomy" id="33885"/>
    <lineage>
        <taxon>Bacteria</taxon>
        <taxon>Bacillati</taxon>
        <taxon>Actinomycetota</taxon>
        <taxon>Actinomycetes</taxon>
        <taxon>Micrococcales</taxon>
        <taxon>Microbacteriaceae</taxon>
        <taxon>Microbacterium</taxon>
    </lineage>
</organism>
<dbReference type="RefSeq" id="WP_141379944.1">
    <property type="nucleotide sequence ID" value="NZ_BJNA01000012.1"/>
</dbReference>
<dbReference type="GO" id="GO:0032259">
    <property type="term" value="P:methylation"/>
    <property type="evidence" value="ECO:0007669"/>
    <property type="project" value="UniProtKB-KW"/>
</dbReference>
<dbReference type="EMBL" id="VFPS01000002">
    <property type="protein sequence ID" value="TQM98920.1"/>
    <property type="molecule type" value="Genomic_DNA"/>
</dbReference>
<comment type="caution">
    <text evidence="2">The sequence shown here is derived from an EMBL/GenBank/DDBJ whole genome shotgun (WGS) entry which is preliminary data.</text>
</comment>
<name>A0A4Y3UKK8_9MICO</name>
<dbReference type="Proteomes" id="UP000319804">
    <property type="component" value="Unassembled WGS sequence"/>
</dbReference>
<evidence type="ECO:0000313" key="3">
    <source>
        <dbReference type="Proteomes" id="UP000319804"/>
    </source>
</evidence>
<feature type="domain" description="Methyltransferase type 11" evidence="1">
    <location>
        <begin position="39"/>
        <end position="130"/>
    </location>
</feature>
<keyword evidence="3" id="KW-1185">Reference proteome</keyword>
<dbReference type="Gene3D" id="3.40.50.150">
    <property type="entry name" value="Vaccinia Virus protein VP39"/>
    <property type="match status" value="1"/>
</dbReference>
<dbReference type="OrthoDB" id="9795634at2"/>
<dbReference type="GO" id="GO:0008757">
    <property type="term" value="F:S-adenosylmethionine-dependent methyltransferase activity"/>
    <property type="evidence" value="ECO:0007669"/>
    <property type="project" value="InterPro"/>
</dbReference>
<dbReference type="CDD" id="cd02440">
    <property type="entry name" value="AdoMet_MTases"/>
    <property type="match status" value="1"/>
</dbReference>
<proteinExistence type="predicted"/>
<dbReference type="AlphaFoldDB" id="A0A4Y3UKK8"/>
<keyword evidence="2" id="KW-0489">Methyltransferase</keyword>
<sequence length="253" mass="26324">MVFEDVAAADYDRFMGRFSVPLADVFATWAGVPDEGRMLDVGSGPGALTAVLAERRGASAVTAIDPKPGFVAELALRVPGVDARVGPAEHLPFADDTFAGVYAELVVHFMTDAHAGIGEMVRVARPGAVVAACVWDFENARAPHSAFLTLASAETGRGRGAARPGTDRGDLALRLRDAGCRDVAEAELSVTAVFDDVDEWWGVHTLGVGSTAHTLDGLDDAAIGRIRAAARDRFGGGPVEITGTAWAARGLAA</sequence>
<dbReference type="InterPro" id="IPR013216">
    <property type="entry name" value="Methyltransf_11"/>
</dbReference>
<dbReference type="Pfam" id="PF08241">
    <property type="entry name" value="Methyltransf_11"/>
    <property type="match status" value="1"/>
</dbReference>
<gene>
    <name evidence="2" type="ORF">FHX68_1640</name>
</gene>
<evidence type="ECO:0000313" key="2">
    <source>
        <dbReference type="EMBL" id="TQM98920.1"/>
    </source>
</evidence>
<dbReference type="InterPro" id="IPR050508">
    <property type="entry name" value="Methyltransf_Superfamily"/>
</dbReference>